<dbReference type="EC" id="6.1.1.17" evidence="3"/>
<dbReference type="Proteomes" id="UP000298138">
    <property type="component" value="Unassembled WGS sequence"/>
</dbReference>
<dbReference type="InterPro" id="IPR020058">
    <property type="entry name" value="Glu/Gln-tRNA-synth_Ib_cat-dom"/>
</dbReference>
<evidence type="ECO:0000256" key="5">
    <source>
        <dbReference type="ARBA" id="ARBA00022741"/>
    </source>
</evidence>
<gene>
    <name evidence="13" type="ORF">EX30DRAFT_301679</name>
</gene>
<keyword evidence="7 11" id="KW-0648">Protein biosynthesis</keyword>
<evidence type="ECO:0000256" key="8">
    <source>
        <dbReference type="ARBA" id="ARBA00023146"/>
    </source>
</evidence>
<evidence type="ECO:0000256" key="6">
    <source>
        <dbReference type="ARBA" id="ARBA00022840"/>
    </source>
</evidence>
<keyword evidence="8 11" id="KW-0030">Aminoacyl-tRNA synthetase</keyword>
<evidence type="ECO:0000256" key="7">
    <source>
        <dbReference type="ARBA" id="ARBA00022917"/>
    </source>
</evidence>
<dbReference type="SUPFAM" id="SSF52374">
    <property type="entry name" value="Nucleotidylyl transferase"/>
    <property type="match status" value="1"/>
</dbReference>
<dbReference type="AlphaFoldDB" id="A0A4V3SJS3"/>
<dbReference type="FunCoup" id="A0A4V3SJS3">
    <property type="interactions" value="690"/>
</dbReference>
<dbReference type="InterPro" id="IPR033910">
    <property type="entry name" value="GluRS_core"/>
</dbReference>
<feature type="domain" description="Glutamyl/glutaminyl-tRNA synthetase class Ib catalytic" evidence="12">
    <location>
        <begin position="42"/>
        <end position="360"/>
    </location>
</feature>
<reference evidence="13 14" key="1">
    <citation type="submission" date="2019-04" db="EMBL/GenBank/DDBJ databases">
        <title>Comparative genomics and transcriptomics to analyze fruiting body development in filamentous ascomycetes.</title>
        <authorList>
            <consortium name="DOE Joint Genome Institute"/>
            <person name="Lutkenhaus R."/>
            <person name="Traeger S."/>
            <person name="Breuer J."/>
            <person name="Kuo A."/>
            <person name="Lipzen A."/>
            <person name="Pangilinan J."/>
            <person name="Dilworth D."/>
            <person name="Sandor L."/>
            <person name="Poggeler S."/>
            <person name="Barry K."/>
            <person name="Grigoriev I.V."/>
            <person name="Nowrousian M."/>
        </authorList>
    </citation>
    <scope>NUCLEOTIDE SEQUENCE [LARGE SCALE GENOMIC DNA]</scope>
    <source>
        <strain evidence="13 14">CBS 389.68</strain>
    </source>
</reference>
<evidence type="ECO:0000256" key="2">
    <source>
        <dbReference type="ARBA" id="ARBA00007894"/>
    </source>
</evidence>
<evidence type="ECO:0000313" key="13">
    <source>
        <dbReference type="EMBL" id="TGZ85155.1"/>
    </source>
</evidence>
<dbReference type="GO" id="GO:0008270">
    <property type="term" value="F:zinc ion binding"/>
    <property type="evidence" value="ECO:0007669"/>
    <property type="project" value="InterPro"/>
</dbReference>
<name>A0A4V3SJS3_9PEZI</name>
<dbReference type="FunFam" id="3.40.50.620:FF:000045">
    <property type="entry name" value="Glutamate--tRNA ligase, mitochondrial"/>
    <property type="match status" value="1"/>
</dbReference>
<proteinExistence type="inferred from homology"/>
<evidence type="ECO:0000313" key="14">
    <source>
        <dbReference type="Proteomes" id="UP000298138"/>
    </source>
</evidence>
<dbReference type="GO" id="GO:0004818">
    <property type="term" value="F:glutamate-tRNA ligase activity"/>
    <property type="evidence" value="ECO:0007669"/>
    <property type="project" value="UniProtKB-EC"/>
</dbReference>
<keyword evidence="6 11" id="KW-0067">ATP-binding</keyword>
<keyword evidence="5 11" id="KW-0547">Nucleotide-binding</keyword>
<dbReference type="GO" id="GO:0006424">
    <property type="term" value="P:glutamyl-tRNA aminoacylation"/>
    <property type="evidence" value="ECO:0007669"/>
    <property type="project" value="InterPro"/>
</dbReference>
<keyword evidence="4 11" id="KW-0436">Ligase</keyword>
<dbReference type="PRINTS" id="PR00987">
    <property type="entry name" value="TRNASYNTHGLU"/>
</dbReference>
<dbReference type="STRING" id="341454.A0A4V3SJS3"/>
<keyword evidence="14" id="KW-1185">Reference proteome</keyword>
<dbReference type="CDD" id="cd00808">
    <property type="entry name" value="GluRS_core"/>
    <property type="match status" value="1"/>
</dbReference>
<dbReference type="OrthoDB" id="428822at2759"/>
<evidence type="ECO:0000256" key="10">
    <source>
        <dbReference type="ARBA" id="ARBA00072917"/>
    </source>
</evidence>
<sequence length="397" mass="44858">MALLLLRRRLPTISPRPSRPTPPQAPRRWHSVCSSPAVSPARTRFAPSPTGLVHLGSLRTALYNYLLAKSTGGQFLLRIEDTDSKRTVPGAEKAIYDTLRWAGLHWDEGPEVNGPFGPYRQSERSQLHQHHTNLLLEKSHAYRCFCSAERLTALGAARKRLGFPTEYDRTCFNLSREESDARAANEPFVVRLITPDKYPSYVDEVYGKISGGSNERRHAHGAYEDPVLLKSDGSPTYHLANVVDDHHMKITHVVRATEWMASTPKHVHLYNCFGWEPPKFVHVGLLQDEKKHKLSKRTGDVFVGEYKDKGYLPEALVNFVALMGWSHAERSDVMSLQKLVEIFDIKGLTEGNTVVEFGKLTFLQKEHMRALIKEGGPREQEIVAQIEKGVRSLYGDT</sequence>
<dbReference type="InParanoid" id="A0A4V3SJS3"/>
<dbReference type="Pfam" id="PF00749">
    <property type="entry name" value="tRNA-synt_1c"/>
    <property type="match status" value="1"/>
</dbReference>
<evidence type="ECO:0000256" key="3">
    <source>
        <dbReference type="ARBA" id="ARBA00012835"/>
    </source>
</evidence>
<dbReference type="PANTHER" id="PTHR43311">
    <property type="entry name" value="GLUTAMATE--TRNA LIGASE"/>
    <property type="match status" value="1"/>
</dbReference>
<evidence type="ECO:0000256" key="4">
    <source>
        <dbReference type="ARBA" id="ARBA00022598"/>
    </source>
</evidence>
<dbReference type="PANTHER" id="PTHR43311:SF2">
    <property type="entry name" value="GLUTAMATE--TRNA LIGASE, MITOCHONDRIAL-RELATED"/>
    <property type="match status" value="1"/>
</dbReference>
<dbReference type="NCBIfam" id="TIGR00464">
    <property type="entry name" value="gltX_bact"/>
    <property type="match status" value="1"/>
</dbReference>
<evidence type="ECO:0000256" key="9">
    <source>
        <dbReference type="ARBA" id="ARBA00030865"/>
    </source>
</evidence>
<dbReference type="InterPro" id="IPR000924">
    <property type="entry name" value="Glu/Gln-tRNA-synth"/>
</dbReference>
<dbReference type="EMBL" id="ML220112">
    <property type="protein sequence ID" value="TGZ85155.1"/>
    <property type="molecule type" value="Genomic_DNA"/>
</dbReference>
<dbReference type="GO" id="GO:0005739">
    <property type="term" value="C:mitochondrion"/>
    <property type="evidence" value="ECO:0007669"/>
    <property type="project" value="UniProtKB-SubCell"/>
</dbReference>
<dbReference type="InterPro" id="IPR014729">
    <property type="entry name" value="Rossmann-like_a/b/a_fold"/>
</dbReference>
<evidence type="ECO:0000256" key="1">
    <source>
        <dbReference type="ARBA" id="ARBA00004173"/>
    </source>
</evidence>
<evidence type="ECO:0000256" key="11">
    <source>
        <dbReference type="RuleBase" id="RU363037"/>
    </source>
</evidence>
<comment type="subcellular location">
    <subcellularLocation>
        <location evidence="1">Mitochondrion</location>
    </subcellularLocation>
</comment>
<accession>A0A4V3SJS3</accession>
<comment type="similarity">
    <text evidence="2">Belongs to the class-I aminoacyl-tRNA synthetase family. Glutamate--tRNA ligase type 1 subfamily.</text>
</comment>
<organism evidence="13 14">
    <name type="scientific">Ascodesmis nigricans</name>
    <dbReference type="NCBI Taxonomy" id="341454"/>
    <lineage>
        <taxon>Eukaryota</taxon>
        <taxon>Fungi</taxon>
        <taxon>Dikarya</taxon>
        <taxon>Ascomycota</taxon>
        <taxon>Pezizomycotina</taxon>
        <taxon>Pezizomycetes</taxon>
        <taxon>Pezizales</taxon>
        <taxon>Ascodesmidaceae</taxon>
        <taxon>Ascodesmis</taxon>
    </lineage>
</organism>
<evidence type="ECO:0000259" key="12">
    <source>
        <dbReference type="Pfam" id="PF00749"/>
    </source>
</evidence>
<dbReference type="InterPro" id="IPR004527">
    <property type="entry name" value="Glu-tRNA-ligase_bac/mito"/>
</dbReference>
<dbReference type="InterPro" id="IPR049940">
    <property type="entry name" value="GluQ/Sye"/>
</dbReference>
<dbReference type="GO" id="GO:0005524">
    <property type="term" value="F:ATP binding"/>
    <property type="evidence" value="ECO:0007669"/>
    <property type="project" value="UniProtKB-KW"/>
</dbReference>
<protein>
    <recommendedName>
        <fullName evidence="10">Glutamate--tRNA ligase, mitochondrial</fullName>
        <ecNumber evidence="3">6.1.1.17</ecNumber>
    </recommendedName>
    <alternativeName>
        <fullName evidence="9">Glutamyl-tRNA synthetase</fullName>
    </alternativeName>
</protein>
<dbReference type="Gene3D" id="3.40.50.620">
    <property type="entry name" value="HUPs"/>
    <property type="match status" value="1"/>
</dbReference>